<accession>A0AAF0CQI3</accession>
<dbReference type="PIRSF" id="PIRSF000077">
    <property type="entry name" value="Thioredoxin"/>
    <property type="match status" value="1"/>
</dbReference>
<feature type="active site" description="Nucleophile" evidence="8">
    <location>
        <position position="41"/>
    </location>
</feature>
<sequence>MESTSSLVSHATVADFASVALDASADRLVLVDFWAGWCGPCKAMSPVLDEIASTHPDTVKVVKVDVDSEQKLALDHGIRALPTLLLIKDRAVVKQLVGLQSAAAISEAVAAA</sequence>
<keyword evidence="4 9" id="KW-1015">Disulfide bond</keyword>
<evidence type="ECO:0000256" key="1">
    <source>
        <dbReference type="ARBA" id="ARBA00008987"/>
    </source>
</evidence>
<gene>
    <name evidence="11" type="primary">trxA</name>
    <name evidence="11" type="ORF">PXH66_04980</name>
</gene>
<dbReference type="RefSeq" id="WP_330928455.1">
    <property type="nucleotide sequence ID" value="NZ_CP119075.1"/>
</dbReference>
<feature type="site" description="Contributes to redox potential value" evidence="8">
    <location>
        <position position="39"/>
    </location>
</feature>
<keyword evidence="3" id="KW-0249">Electron transport</keyword>
<dbReference type="InterPro" id="IPR005746">
    <property type="entry name" value="Thioredoxin"/>
</dbReference>
<feature type="domain" description="Thioredoxin" evidence="10">
    <location>
        <begin position="7"/>
        <end position="112"/>
    </location>
</feature>
<dbReference type="NCBIfam" id="TIGR01068">
    <property type="entry name" value="thioredoxin"/>
    <property type="match status" value="1"/>
</dbReference>
<dbReference type="PRINTS" id="PR00421">
    <property type="entry name" value="THIOREDOXIN"/>
</dbReference>
<dbReference type="CDD" id="cd02947">
    <property type="entry name" value="TRX_family"/>
    <property type="match status" value="1"/>
</dbReference>
<dbReference type="GO" id="GO:0005737">
    <property type="term" value="C:cytoplasm"/>
    <property type="evidence" value="ECO:0007669"/>
    <property type="project" value="TreeGrafter"/>
</dbReference>
<evidence type="ECO:0000256" key="4">
    <source>
        <dbReference type="ARBA" id="ARBA00023157"/>
    </source>
</evidence>
<dbReference type="Pfam" id="PF00085">
    <property type="entry name" value="Thioredoxin"/>
    <property type="match status" value="1"/>
</dbReference>
<protein>
    <recommendedName>
        <fullName evidence="6 7">Thioredoxin</fullName>
    </recommendedName>
</protein>
<evidence type="ECO:0000256" key="5">
    <source>
        <dbReference type="ARBA" id="ARBA00023284"/>
    </source>
</evidence>
<reference evidence="11" key="1">
    <citation type="submission" date="2023-03" db="EMBL/GenBank/DDBJ databases">
        <title>Lomoglobus Profundus gen. nov., sp. nov., a novel member of the phylum Verrucomicrobia, isolated from deep-marine sediment of South China Sea.</title>
        <authorList>
            <person name="Ahmad T."/>
            <person name="Ishaq S.E."/>
            <person name="Wang F."/>
        </authorList>
    </citation>
    <scope>NUCLEOTIDE SEQUENCE</scope>
    <source>
        <strain evidence="11">LMO-M01</strain>
    </source>
</reference>
<evidence type="ECO:0000313" key="11">
    <source>
        <dbReference type="EMBL" id="WED66199.1"/>
    </source>
</evidence>
<feature type="site" description="Deprotonates C-terminal active site Cys" evidence="8">
    <location>
        <position position="32"/>
    </location>
</feature>
<evidence type="ECO:0000313" key="12">
    <source>
        <dbReference type="Proteomes" id="UP001218638"/>
    </source>
</evidence>
<feature type="disulfide bond" description="Redox-active" evidence="9">
    <location>
        <begin position="38"/>
        <end position="41"/>
    </location>
</feature>
<dbReference type="PROSITE" id="PS00194">
    <property type="entry name" value="THIOREDOXIN_1"/>
    <property type="match status" value="1"/>
</dbReference>
<feature type="active site" description="Nucleophile" evidence="8">
    <location>
        <position position="38"/>
    </location>
</feature>
<evidence type="ECO:0000259" key="10">
    <source>
        <dbReference type="PROSITE" id="PS51352"/>
    </source>
</evidence>
<keyword evidence="5 9" id="KW-0676">Redox-active center</keyword>
<evidence type="ECO:0000256" key="7">
    <source>
        <dbReference type="PIRNR" id="PIRNR000077"/>
    </source>
</evidence>
<evidence type="ECO:0000256" key="3">
    <source>
        <dbReference type="ARBA" id="ARBA00022982"/>
    </source>
</evidence>
<keyword evidence="12" id="KW-1185">Reference proteome</keyword>
<dbReference type="InterPro" id="IPR013766">
    <property type="entry name" value="Thioredoxin_domain"/>
</dbReference>
<keyword evidence="2" id="KW-0813">Transport</keyword>
<evidence type="ECO:0000256" key="2">
    <source>
        <dbReference type="ARBA" id="ARBA00022448"/>
    </source>
</evidence>
<feature type="site" description="Contributes to redox potential value" evidence="8">
    <location>
        <position position="40"/>
    </location>
</feature>
<dbReference type="PANTHER" id="PTHR45663">
    <property type="entry name" value="GEO12009P1"/>
    <property type="match status" value="1"/>
</dbReference>
<name>A0AAF0CQI3_9BACT</name>
<dbReference type="InterPro" id="IPR017937">
    <property type="entry name" value="Thioredoxin_CS"/>
</dbReference>
<evidence type="ECO:0000256" key="9">
    <source>
        <dbReference type="PIRSR" id="PIRSR000077-4"/>
    </source>
</evidence>
<dbReference type="InterPro" id="IPR036249">
    <property type="entry name" value="Thioredoxin-like_sf"/>
</dbReference>
<proteinExistence type="inferred from homology"/>
<comment type="similarity">
    <text evidence="1 7">Belongs to the thioredoxin family.</text>
</comment>
<dbReference type="PANTHER" id="PTHR45663:SF11">
    <property type="entry name" value="GEO12009P1"/>
    <property type="match status" value="1"/>
</dbReference>
<dbReference type="KEGG" id="slom:PXH66_04980"/>
<dbReference type="PROSITE" id="PS51352">
    <property type="entry name" value="THIOREDOXIN_2"/>
    <property type="match status" value="1"/>
</dbReference>
<dbReference type="FunFam" id="3.40.30.10:FF:000001">
    <property type="entry name" value="Thioredoxin"/>
    <property type="match status" value="1"/>
</dbReference>
<dbReference type="Gene3D" id="3.40.30.10">
    <property type="entry name" value="Glutaredoxin"/>
    <property type="match status" value="1"/>
</dbReference>
<dbReference type="Proteomes" id="UP001218638">
    <property type="component" value="Chromosome"/>
</dbReference>
<organism evidence="11 12">
    <name type="scientific">Synoicihabitans lomoniglobus</name>
    <dbReference type="NCBI Taxonomy" id="2909285"/>
    <lineage>
        <taxon>Bacteria</taxon>
        <taxon>Pseudomonadati</taxon>
        <taxon>Verrucomicrobiota</taxon>
        <taxon>Opitutia</taxon>
        <taxon>Opitutales</taxon>
        <taxon>Opitutaceae</taxon>
        <taxon>Synoicihabitans</taxon>
    </lineage>
</organism>
<dbReference type="SUPFAM" id="SSF52833">
    <property type="entry name" value="Thioredoxin-like"/>
    <property type="match status" value="1"/>
</dbReference>
<dbReference type="EMBL" id="CP119075">
    <property type="protein sequence ID" value="WED66199.1"/>
    <property type="molecule type" value="Genomic_DNA"/>
</dbReference>
<dbReference type="AlphaFoldDB" id="A0AAF0CQI3"/>
<evidence type="ECO:0000256" key="6">
    <source>
        <dbReference type="NCBIfam" id="TIGR01068"/>
    </source>
</evidence>
<dbReference type="GO" id="GO:0015035">
    <property type="term" value="F:protein-disulfide reductase activity"/>
    <property type="evidence" value="ECO:0007669"/>
    <property type="project" value="UniProtKB-UniRule"/>
</dbReference>
<evidence type="ECO:0000256" key="8">
    <source>
        <dbReference type="PIRSR" id="PIRSR000077-1"/>
    </source>
</evidence>